<name>A0A2Z5ZIM2_9PROT</name>
<dbReference type="KEGG" id="aot:AcetOri_orf03160"/>
<reference evidence="1 2" key="1">
    <citation type="submission" date="2018-02" db="EMBL/GenBank/DDBJ databases">
        <title>Acetobacter orientalis genome.</title>
        <authorList>
            <person name="Nakashima N."/>
            <person name="Tamura T."/>
        </authorList>
    </citation>
    <scope>NUCLEOTIDE SEQUENCE [LARGE SCALE GENOMIC DNA]</scope>
    <source>
        <strain evidence="1 2">FAN1</strain>
    </source>
</reference>
<dbReference type="EMBL" id="AP018515">
    <property type="protein sequence ID" value="BBC80460.1"/>
    <property type="molecule type" value="Genomic_DNA"/>
</dbReference>
<protein>
    <submittedName>
        <fullName evidence="1">Uncharacterized protein</fullName>
    </submittedName>
</protein>
<evidence type="ECO:0000313" key="1">
    <source>
        <dbReference type="EMBL" id="BBC80460.1"/>
    </source>
</evidence>
<accession>A0A2Z5ZIM2</accession>
<proteinExistence type="predicted"/>
<organism evidence="1 2">
    <name type="scientific">Acetobacter orientalis</name>
    <dbReference type="NCBI Taxonomy" id="146474"/>
    <lineage>
        <taxon>Bacteria</taxon>
        <taxon>Pseudomonadati</taxon>
        <taxon>Pseudomonadota</taxon>
        <taxon>Alphaproteobacteria</taxon>
        <taxon>Acetobacterales</taxon>
        <taxon>Acetobacteraceae</taxon>
        <taxon>Acetobacter</taxon>
    </lineage>
</organism>
<dbReference type="Proteomes" id="UP000270034">
    <property type="component" value="Chromosome"/>
</dbReference>
<gene>
    <name evidence="1" type="ORF">AcetOrient_orf03160</name>
</gene>
<sequence>MSSRKCRTFEREYGDFLPQGLACLFFKQIALYEACRDL</sequence>
<dbReference type="AlphaFoldDB" id="A0A2Z5ZIM2"/>
<evidence type="ECO:0000313" key="2">
    <source>
        <dbReference type="Proteomes" id="UP000270034"/>
    </source>
</evidence>